<organism evidence="3 4">
    <name type="scientific">Salinigranum rubrum</name>
    <dbReference type="NCBI Taxonomy" id="755307"/>
    <lineage>
        <taxon>Archaea</taxon>
        <taxon>Methanobacteriati</taxon>
        <taxon>Methanobacteriota</taxon>
        <taxon>Stenosarchaea group</taxon>
        <taxon>Halobacteria</taxon>
        <taxon>Halobacteriales</taxon>
        <taxon>Haloferacaceae</taxon>
        <taxon>Salinigranum</taxon>
    </lineage>
</organism>
<feature type="transmembrane region" description="Helical" evidence="2">
    <location>
        <begin position="172"/>
        <end position="192"/>
    </location>
</feature>
<feature type="region of interest" description="Disordered" evidence="1">
    <location>
        <begin position="113"/>
        <end position="136"/>
    </location>
</feature>
<evidence type="ECO:0000313" key="3">
    <source>
        <dbReference type="EMBL" id="AUV81468.1"/>
    </source>
</evidence>
<evidence type="ECO:0000256" key="1">
    <source>
        <dbReference type="SAM" id="MobiDB-lite"/>
    </source>
</evidence>
<protein>
    <submittedName>
        <fullName evidence="3">Uncharacterized protein</fullName>
    </submittedName>
</protein>
<evidence type="ECO:0000256" key="2">
    <source>
        <dbReference type="SAM" id="Phobius"/>
    </source>
</evidence>
<keyword evidence="2" id="KW-0472">Membrane</keyword>
<dbReference type="KEGG" id="srub:C2R22_07215"/>
<dbReference type="RefSeq" id="WP_103425156.1">
    <property type="nucleotide sequence ID" value="NZ_CP026309.1"/>
</dbReference>
<dbReference type="OrthoDB" id="282430at2157"/>
<proteinExistence type="predicted"/>
<keyword evidence="2" id="KW-0812">Transmembrane</keyword>
<dbReference type="AlphaFoldDB" id="A0A2I8VHR3"/>
<dbReference type="GeneID" id="35591867"/>
<dbReference type="Proteomes" id="UP000236584">
    <property type="component" value="Chromosome"/>
</dbReference>
<feature type="transmembrane region" description="Helical" evidence="2">
    <location>
        <begin position="145"/>
        <end position="166"/>
    </location>
</feature>
<evidence type="ECO:0000313" key="4">
    <source>
        <dbReference type="Proteomes" id="UP000236584"/>
    </source>
</evidence>
<keyword evidence="2" id="KW-1133">Transmembrane helix</keyword>
<reference evidence="3 4" key="1">
    <citation type="submission" date="2018-01" db="EMBL/GenBank/DDBJ databases">
        <title>Complete genome sequence of Salinigranum rubrum GX10T, an extremely halophilic archaeon isolated from a marine solar saltern.</title>
        <authorList>
            <person name="Han S."/>
        </authorList>
    </citation>
    <scope>NUCLEOTIDE SEQUENCE [LARGE SCALE GENOMIC DNA]</scope>
    <source>
        <strain evidence="3 4">GX10</strain>
    </source>
</reference>
<dbReference type="InterPro" id="IPR055946">
    <property type="entry name" value="DUF7524"/>
</dbReference>
<sequence>MPASLPVELNRGRLHAIEAPVEFTSDGSFYVDLSNHGEGVHVHLHLDDALSRVARLEESNVFVAGDTTSRVDIVVDDRPSAPVTGRLQMSTGYGAETTNVDVTVEPTEEQTRTVAVDESLSKPKPKEPQQSGVARTLSSLPGPDALPFLVFVLLAVAIAVAAVVFVGGDSPAVLIGLGVVLGGAVAALVYSIR</sequence>
<gene>
    <name evidence="3" type="ORF">C2R22_07215</name>
</gene>
<name>A0A2I8VHR3_9EURY</name>
<keyword evidence="4" id="KW-1185">Reference proteome</keyword>
<accession>A0A2I8VHR3</accession>
<dbReference type="EMBL" id="CP026309">
    <property type="protein sequence ID" value="AUV81468.1"/>
    <property type="molecule type" value="Genomic_DNA"/>
</dbReference>
<dbReference type="Pfam" id="PF24368">
    <property type="entry name" value="DUF7524"/>
    <property type="match status" value="1"/>
</dbReference>